<reference evidence="2 3" key="1">
    <citation type="journal article" date="2023" name="Insect Mol. Biol.">
        <title>Genome sequencing provides insights into the evolution of gene families encoding plant cell wall-degrading enzymes in longhorned beetles.</title>
        <authorList>
            <person name="Shin N.R."/>
            <person name="Okamura Y."/>
            <person name="Kirsch R."/>
            <person name="Pauchet Y."/>
        </authorList>
    </citation>
    <scope>NUCLEOTIDE SEQUENCE [LARGE SCALE GENOMIC DNA]</scope>
    <source>
        <strain evidence="2">EAD_L_NR</strain>
    </source>
</reference>
<proteinExistence type="predicted"/>
<dbReference type="EMBL" id="JANEYG010000261">
    <property type="protein sequence ID" value="KAJ8910692.1"/>
    <property type="molecule type" value="Genomic_DNA"/>
</dbReference>
<dbReference type="Gene3D" id="3.30.420.10">
    <property type="entry name" value="Ribonuclease H-like superfamily/Ribonuclease H"/>
    <property type="match status" value="1"/>
</dbReference>
<dbReference type="Proteomes" id="UP001159042">
    <property type="component" value="Unassembled WGS sequence"/>
</dbReference>
<keyword evidence="3" id="KW-1185">Reference proteome</keyword>
<protein>
    <submittedName>
        <fullName evidence="2">Uncharacterized protein</fullName>
    </submittedName>
</protein>
<evidence type="ECO:0000313" key="3">
    <source>
        <dbReference type="Proteomes" id="UP001159042"/>
    </source>
</evidence>
<accession>A0AAV8V9G4</accession>
<organism evidence="2 3">
    <name type="scientific">Exocentrus adspersus</name>
    <dbReference type="NCBI Taxonomy" id="1586481"/>
    <lineage>
        <taxon>Eukaryota</taxon>
        <taxon>Metazoa</taxon>
        <taxon>Ecdysozoa</taxon>
        <taxon>Arthropoda</taxon>
        <taxon>Hexapoda</taxon>
        <taxon>Insecta</taxon>
        <taxon>Pterygota</taxon>
        <taxon>Neoptera</taxon>
        <taxon>Endopterygota</taxon>
        <taxon>Coleoptera</taxon>
        <taxon>Polyphaga</taxon>
        <taxon>Cucujiformia</taxon>
        <taxon>Chrysomeloidea</taxon>
        <taxon>Cerambycidae</taxon>
        <taxon>Lamiinae</taxon>
        <taxon>Acanthocinini</taxon>
        <taxon>Exocentrus</taxon>
    </lineage>
</organism>
<dbReference type="PANTHER" id="PTHR47326:SF1">
    <property type="entry name" value="HTH PSQ-TYPE DOMAIN-CONTAINING PROTEIN"/>
    <property type="match status" value="1"/>
</dbReference>
<sequence length="297" mass="34668">MRFGKVKSSNLHSYPIILDENYHIEVRTCSKYLFNEGLRLFNALPVFIKESINAKNVKNSRNAAELYAQRYLNRQHPMHQYFRQDGNRNAEETFMMNEDTEINVIAMVEVDKTVSLRKIAQELQISHESARKILKKHGYQAFIRFYQHLYADDGDRRWCFVIGCFKIIEVTQILLTLFYFLTNPDLRIMWAQQTQHEMREGNFQESFGVNVWGGVVGNRIIGPILFQGHLTGARYLGFLKNEIEEHLNGAPPHNTREVLNYLIEHFNNKVIATNNGPALWPARSPDLIVRFLYLGIC</sequence>
<dbReference type="GO" id="GO:0003676">
    <property type="term" value="F:nucleic acid binding"/>
    <property type="evidence" value="ECO:0007669"/>
    <property type="project" value="InterPro"/>
</dbReference>
<keyword evidence="1" id="KW-0812">Transmembrane</keyword>
<keyword evidence="1" id="KW-1133">Transmembrane helix</keyword>
<gene>
    <name evidence="2" type="ORF">NQ315_015400</name>
</gene>
<dbReference type="AlphaFoldDB" id="A0AAV8V9G4"/>
<comment type="caution">
    <text evidence="2">The sequence shown here is derived from an EMBL/GenBank/DDBJ whole genome shotgun (WGS) entry which is preliminary data.</text>
</comment>
<dbReference type="InterPro" id="IPR036397">
    <property type="entry name" value="RNaseH_sf"/>
</dbReference>
<name>A0AAV8V9G4_9CUCU</name>
<evidence type="ECO:0000256" key="1">
    <source>
        <dbReference type="SAM" id="Phobius"/>
    </source>
</evidence>
<feature type="transmembrane region" description="Helical" evidence="1">
    <location>
        <begin position="158"/>
        <end position="181"/>
    </location>
</feature>
<evidence type="ECO:0000313" key="2">
    <source>
        <dbReference type="EMBL" id="KAJ8910692.1"/>
    </source>
</evidence>
<dbReference type="PANTHER" id="PTHR47326">
    <property type="entry name" value="TRANSPOSABLE ELEMENT TC3 TRANSPOSASE-LIKE PROTEIN"/>
    <property type="match status" value="1"/>
</dbReference>
<keyword evidence="1" id="KW-0472">Membrane</keyword>